<proteinExistence type="predicted"/>
<sequence>MSLVPHTIHGGDPLYTNARLADTPADAPTCSLVTLAHTLDTPLRVWNPPFLELKGQNKKDPEVSRSSPSPVGPQSSEMAAAYPLDKEGDRENKERSQESQLGKWDYDSVKLLIETLLTVSGENDVEKLRKPIPSTVWDKFFRIVYAVIALVAILKLKKAMFCFIEISALERETETQPAT</sequence>
<evidence type="ECO:0000256" key="1">
    <source>
        <dbReference type="SAM" id="MobiDB-lite"/>
    </source>
</evidence>
<name>A0A7R9AUC7_TIMSH</name>
<protein>
    <submittedName>
        <fullName evidence="2">Uncharacterized protein</fullName>
    </submittedName>
</protein>
<organism evidence="2">
    <name type="scientific">Timema shepardi</name>
    <name type="common">Walking stick</name>
    <dbReference type="NCBI Taxonomy" id="629360"/>
    <lineage>
        <taxon>Eukaryota</taxon>
        <taxon>Metazoa</taxon>
        <taxon>Ecdysozoa</taxon>
        <taxon>Arthropoda</taxon>
        <taxon>Hexapoda</taxon>
        <taxon>Insecta</taxon>
        <taxon>Pterygota</taxon>
        <taxon>Neoptera</taxon>
        <taxon>Polyneoptera</taxon>
        <taxon>Phasmatodea</taxon>
        <taxon>Timematodea</taxon>
        <taxon>Timematoidea</taxon>
        <taxon>Timematidae</taxon>
        <taxon>Timema</taxon>
    </lineage>
</organism>
<gene>
    <name evidence="2" type="ORF">TSIB3V08_LOCUS3888</name>
</gene>
<dbReference type="EMBL" id="OC001340">
    <property type="protein sequence ID" value="CAD7259686.1"/>
    <property type="molecule type" value="Genomic_DNA"/>
</dbReference>
<feature type="region of interest" description="Disordered" evidence="1">
    <location>
        <begin position="54"/>
        <end position="100"/>
    </location>
</feature>
<reference evidence="2" key="1">
    <citation type="submission" date="2020-11" db="EMBL/GenBank/DDBJ databases">
        <authorList>
            <person name="Tran Van P."/>
        </authorList>
    </citation>
    <scope>NUCLEOTIDE SEQUENCE</scope>
</reference>
<feature type="compositionally biased region" description="Basic and acidic residues" evidence="1">
    <location>
        <begin position="84"/>
        <end position="97"/>
    </location>
</feature>
<evidence type="ECO:0000313" key="2">
    <source>
        <dbReference type="EMBL" id="CAD7259686.1"/>
    </source>
</evidence>
<dbReference type="AlphaFoldDB" id="A0A7R9AUC7"/>
<feature type="compositionally biased region" description="Polar residues" evidence="1">
    <location>
        <begin position="64"/>
        <end position="77"/>
    </location>
</feature>
<accession>A0A7R9AUC7</accession>